<feature type="chain" id="PRO_5001587865" evidence="1">
    <location>
        <begin position="20"/>
        <end position="222"/>
    </location>
</feature>
<proteinExistence type="predicted"/>
<dbReference type="Proteomes" id="UP000067461">
    <property type="component" value="Chromosome"/>
</dbReference>
<accession>A0A060NL58</accession>
<reference evidence="2 3" key="1">
    <citation type="journal article" date="2014" name="Nat. Commun.">
        <title>Physiological and genomic features of highly alkaliphilic hydrogen-utilizing Betaproteobacteria from a continental serpentinizing site.</title>
        <authorList>
            <person name="Suzuki S."/>
            <person name="Kuenen J.G."/>
            <person name="Schipper K."/>
            <person name="van der Velde S."/>
            <person name="Ishii S."/>
            <person name="Wu A."/>
            <person name="Sorokin D.Y."/>
            <person name="Tenney A."/>
            <person name="Meng X.Y."/>
            <person name="Morrill P.L."/>
            <person name="Kamagata Y."/>
            <person name="Muyzer G."/>
            <person name="Nealson K.H."/>
        </authorList>
    </citation>
    <scope>NUCLEOTIDE SEQUENCE [LARGE SCALE GENOMIC DNA]</scope>
    <source>
        <strain evidence="2 3">A1</strain>
    </source>
</reference>
<evidence type="ECO:0000313" key="2">
    <source>
        <dbReference type="EMBL" id="BAO80228.1"/>
    </source>
</evidence>
<gene>
    <name evidence="2" type="ORF">SRAA_0374</name>
</gene>
<sequence length="222" mass="23072">MAALALLVVGCATPTPPPAAPTPSPAPAAAAAPGLSTLPFEGGRLLLDTRSAACSITLQGEIHEGTVRRLHTGLQQLQGARCSSRRLLLEATAGKLGSAITIGSMLRNRQFDTQVQPGRTCDTPCLLVFAAGTQRVLPLLPQPALLAFTPLPPDLDFGPRTCHSQPNAAQKLTLARYLNAMLPEPGSSNVLRQIMAADCNGPTRIGAQQTLAMGLATSTVAR</sequence>
<dbReference type="EMBL" id="AP014568">
    <property type="protein sequence ID" value="BAO80228.1"/>
    <property type="molecule type" value="Genomic_DNA"/>
</dbReference>
<protein>
    <submittedName>
        <fullName evidence="2">Predicted periplasmic protein</fullName>
    </submittedName>
</protein>
<evidence type="ECO:0000313" key="3">
    <source>
        <dbReference type="Proteomes" id="UP000067461"/>
    </source>
</evidence>
<keyword evidence="1" id="KW-0732">Signal</keyword>
<dbReference type="AlphaFoldDB" id="A0A060NL58"/>
<dbReference type="STRING" id="1458425.SRAA_0374"/>
<dbReference type="KEGG" id="cbaa:SRAA_0374"/>
<evidence type="ECO:0000256" key="1">
    <source>
        <dbReference type="SAM" id="SignalP"/>
    </source>
</evidence>
<keyword evidence="3" id="KW-1185">Reference proteome</keyword>
<name>A0A060NL58_9BURK</name>
<organism evidence="2 3">
    <name type="scientific">Serpentinimonas raichei</name>
    <dbReference type="NCBI Taxonomy" id="1458425"/>
    <lineage>
        <taxon>Bacteria</taxon>
        <taxon>Pseudomonadati</taxon>
        <taxon>Pseudomonadota</taxon>
        <taxon>Betaproteobacteria</taxon>
        <taxon>Burkholderiales</taxon>
        <taxon>Comamonadaceae</taxon>
        <taxon>Serpentinimonas</taxon>
    </lineage>
</organism>
<feature type="signal peptide" evidence="1">
    <location>
        <begin position="1"/>
        <end position="19"/>
    </location>
</feature>
<dbReference type="HOGENOM" id="CLU_1106355_0_0_4"/>